<evidence type="ECO:0000259" key="2">
    <source>
        <dbReference type="Pfam" id="PF03939"/>
    </source>
</evidence>
<proteinExistence type="predicted"/>
<dbReference type="EMBL" id="JH817581">
    <property type="protein sequence ID" value="EKC38043.1"/>
    <property type="molecule type" value="Genomic_DNA"/>
</dbReference>
<evidence type="ECO:0000313" key="3">
    <source>
        <dbReference type="EMBL" id="EKC38043.1"/>
    </source>
</evidence>
<feature type="region of interest" description="Disordered" evidence="1">
    <location>
        <begin position="1"/>
        <end position="85"/>
    </location>
</feature>
<sequence length="1014" mass="109689">MAPKKKGSEKAPAAKPAAKKEGGGKKDSKAKPPKAAEKAVKAKKAVLRGVHSKRNKKFRPSVHFRRPKTLSLPRAPKYPKKSVSRVCNVQKNRRGQRRVQKSERSLPKICVAVYSEFQPTNSESEELDVFKAEEIQARKEGLPYLPVKSGPGPTGLHIAARCGALDAAACLLACCAGQTLYDQDGWAPIHHAAFFDHESIIKLMARRNNPVIELVRSTPLLLAASSGGLSAVKCLIKLGADISRLDGEGNGMVNLAAMRFHTNVLEYLIEWGHQKAPVWMILVKMLTDPEVEKKDSAVKCLEVLSTSKPEHWKSILEAGGIPALVTLLSSDNEVLQSVAASVIVNISEHAEVRHALTAAKAAPILIQLLNSPDDNIQSRVAIILSDIASVQGNQSLIADEGGIPPLIHLMDSELEEVLINTVNAVRVLCAGNPPNQDAVAENGGIAFLREFLTLDSEKLKAATAACIAAISSGNKKNQDALLEAGALEPLVDIINGTANETVRVKCANAIEALAQDNLACQQTFLRIKAPTALKKLLKNFNVSVKEHGAKALWALAGSTTSQQKYIAEKTSIPDICSMLLEDTEKLLQVGCMMSIALGRENIENQIKLAQTEAFNQLVRLLRTHKDSPQVILMVIQVLGILCVGVAYCNNKVTQRKIAEEGAIPTLVTYLNQPPSEEVQVEVAIALGCIVLSNTRNQELLQEEPGFNFDAIRLRAGMALTIFAFNNTPQQYAIREAGGIKYSVFEPFLNSSIEYDVCYAAFQIVVLARVIVDQDQVMLTARGVTLLVEKLHSTEDNVIVLAASLLSSLAHTRAGIPDAMVTTGAIDVLVEKLSSRNDQVRSACAVALGYLTFNRTAARILFSACRNTPGLYKKLDENIGKNAKISQEFVQDFKRAKIVGLPSQCLEINGGPPVIPPSRNSMRPMTGTTSRATTAQATSRAKSAPGKRPPPRSSPNPSVVVVSTPDNSRPSTASPLRIHPSSLFRPASSPHTRKGARSPPDATFKTRLSSWKEEI</sequence>
<name>K1QWM5_MAGGI</name>
<dbReference type="GO" id="GO:0007155">
    <property type="term" value="P:cell adhesion"/>
    <property type="evidence" value="ECO:0007669"/>
    <property type="project" value="InterPro"/>
</dbReference>
<dbReference type="InParanoid" id="K1QWM5"/>
<dbReference type="PRINTS" id="PR01869">
    <property type="entry name" value="BCATNINFAMLY"/>
</dbReference>
<dbReference type="InterPro" id="IPR013284">
    <property type="entry name" value="Beta-catenin"/>
</dbReference>
<dbReference type="AlphaFoldDB" id="K1QWM5"/>
<dbReference type="InterPro" id="IPR016024">
    <property type="entry name" value="ARM-type_fold"/>
</dbReference>
<dbReference type="PANTHER" id="PTHR46464:SF1">
    <property type="entry name" value="ANKYRIN AND ARMADILLO REPEAT-CONTAINING PROTEIN"/>
    <property type="match status" value="1"/>
</dbReference>
<feature type="compositionally biased region" description="Basic residues" evidence="1">
    <location>
        <begin position="41"/>
        <end position="68"/>
    </location>
</feature>
<dbReference type="PROSITE" id="PS50176">
    <property type="entry name" value="ARM_REPEAT"/>
    <property type="match status" value="3"/>
</dbReference>
<dbReference type="Gene3D" id="1.25.10.10">
    <property type="entry name" value="Leucine-rich Repeat Variant"/>
    <property type="match status" value="3"/>
</dbReference>
<dbReference type="InterPro" id="IPR005633">
    <property type="entry name" value="Ribosomal_uL23_N"/>
</dbReference>
<dbReference type="InterPro" id="IPR043379">
    <property type="entry name" value="ANKAR"/>
</dbReference>
<feature type="compositionally biased region" description="Low complexity" evidence="1">
    <location>
        <begin position="954"/>
        <end position="964"/>
    </location>
</feature>
<dbReference type="PROSITE" id="PS50297">
    <property type="entry name" value="ANK_REP_REGION"/>
    <property type="match status" value="1"/>
</dbReference>
<dbReference type="Pfam" id="PF00514">
    <property type="entry name" value="Arm"/>
    <property type="match status" value="2"/>
</dbReference>
<dbReference type="PROSITE" id="PS50088">
    <property type="entry name" value="ANK_REPEAT"/>
    <property type="match status" value="1"/>
</dbReference>
<dbReference type="HOGENOM" id="CLU_297212_0_0_1"/>
<dbReference type="Gene3D" id="1.25.40.20">
    <property type="entry name" value="Ankyrin repeat-containing domain"/>
    <property type="match status" value="1"/>
</dbReference>
<dbReference type="Pfam" id="PF03939">
    <property type="entry name" value="Ribosomal_L23eN"/>
    <property type="match status" value="1"/>
</dbReference>
<dbReference type="InterPro" id="IPR011989">
    <property type="entry name" value="ARM-like"/>
</dbReference>
<accession>K1QWM5</accession>
<organism evidence="3">
    <name type="scientific">Magallana gigas</name>
    <name type="common">Pacific oyster</name>
    <name type="synonym">Crassostrea gigas</name>
    <dbReference type="NCBI Taxonomy" id="29159"/>
    <lineage>
        <taxon>Eukaryota</taxon>
        <taxon>Metazoa</taxon>
        <taxon>Spiralia</taxon>
        <taxon>Lophotrochozoa</taxon>
        <taxon>Mollusca</taxon>
        <taxon>Bivalvia</taxon>
        <taxon>Autobranchia</taxon>
        <taxon>Pteriomorphia</taxon>
        <taxon>Ostreida</taxon>
        <taxon>Ostreoidea</taxon>
        <taxon>Ostreidae</taxon>
        <taxon>Magallana</taxon>
    </lineage>
</organism>
<dbReference type="PANTHER" id="PTHR46464">
    <property type="entry name" value="ANK_REP_REGION DOMAIN-CONTAINING PROTEIN"/>
    <property type="match status" value="1"/>
</dbReference>
<evidence type="ECO:0000256" key="1">
    <source>
        <dbReference type="SAM" id="MobiDB-lite"/>
    </source>
</evidence>
<dbReference type="GO" id="GO:0045296">
    <property type="term" value="F:cadherin binding"/>
    <property type="evidence" value="ECO:0007669"/>
    <property type="project" value="InterPro"/>
</dbReference>
<feature type="compositionally biased region" description="Basic and acidic residues" evidence="1">
    <location>
        <begin position="18"/>
        <end position="40"/>
    </location>
</feature>
<dbReference type="SMART" id="SM00185">
    <property type="entry name" value="ARM"/>
    <property type="match status" value="10"/>
</dbReference>
<dbReference type="SMART" id="SM00248">
    <property type="entry name" value="ANK"/>
    <property type="match status" value="4"/>
</dbReference>
<feature type="compositionally biased region" description="Polar residues" evidence="1">
    <location>
        <begin position="917"/>
        <end position="926"/>
    </location>
</feature>
<dbReference type="InterPro" id="IPR002110">
    <property type="entry name" value="Ankyrin_rpt"/>
</dbReference>
<dbReference type="InterPro" id="IPR036770">
    <property type="entry name" value="Ankyrin_rpt-contain_sf"/>
</dbReference>
<gene>
    <name evidence="3" type="ORF">CGI_10022713</name>
</gene>
<reference evidence="3" key="1">
    <citation type="journal article" date="2012" name="Nature">
        <title>The oyster genome reveals stress adaptation and complexity of shell formation.</title>
        <authorList>
            <person name="Zhang G."/>
            <person name="Fang X."/>
            <person name="Guo X."/>
            <person name="Li L."/>
            <person name="Luo R."/>
            <person name="Xu F."/>
            <person name="Yang P."/>
            <person name="Zhang L."/>
            <person name="Wang X."/>
            <person name="Qi H."/>
            <person name="Xiong Z."/>
            <person name="Que H."/>
            <person name="Xie Y."/>
            <person name="Holland P.W."/>
            <person name="Paps J."/>
            <person name="Zhu Y."/>
            <person name="Wu F."/>
            <person name="Chen Y."/>
            <person name="Wang J."/>
            <person name="Peng C."/>
            <person name="Meng J."/>
            <person name="Yang L."/>
            <person name="Liu J."/>
            <person name="Wen B."/>
            <person name="Zhang N."/>
            <person name="Huang Z."/>
            <person name="Zhu Q."/>
            <person name="Feng Y."/>
            <person name="Mount A."/>
            <person name="Hedgecock D."/>
            <person name="Xu Z."/>
            <person name="Liu Y."/>
            <person name="Domazet-Loso T."/>
            <person name="Du Y."/>
            <person name="Sun X."/>
            <person name="Zhang S."/>
            <person name="Liu B."/>
            <person name="Cheng P."/>
            <person name="Jiang X."/>
            <person name="Li J."/>
            <person name="Fan D."/>
            <person name="Wang W."/>
            <person name="Fu W."/>
            <person name="Wang T."/>
            <person name="Wang B."/>
            <person name="Zhang J."/>
            <person name="Peng Z."/>
            <person name="Li Y."/>
            <person name="Li N."/>
            <person name="Wang J."/>
            <person name="Chen M."/>
            <person name="He Y."/>
            <person name="Tan F."/>
            <person name="Song X."/>
            <person name="Zheng Q."/>
            <person name="Huang R."/>
            <person name="Yang H."/>
            <person name="Du X."/>
            <person name="Chen L."/>
            <person name="Yang M."/>
            <person name="Gaffney P.M."/>
            <person name="Wang S."/>
            <person name="Luo L."/>
            <person name="She Z."/>
            <person name="Ming Y."/>
            <person name="Huang W."/>
            <person name="Zhang S."/>
            <person name="Huang B."/>
            <person name="Zhang Y."/>
            <person name="Qu T."/>
            <person name="Ni P."/>
            <person name="Miao G."/>
            <person name="Wang J."/>
            <person name="Wang Q."/>
            <person name="Steinberg C.E."/>
            <person name="Wang H."/>
            <person name="Li N."/>
            <person name="Qian L."/>
            <person name="Zhang G."/>
            <person name="Li Y."/>
            <person name="Yang H."/>
            <person name="Liu X."/>
            <person name="Wang J."/>
            <person name="Yin Y."/>
            <person name="Wang J."/>
        </authorList>
    </citation>
    <scope>NUCLEOTIDE SEQUENCE [LARGE SCALE GENOMIC DNA]</scope>
    <source>
        <strain evidence="3">05x7-T-G4-1.051#20</strain>
    </source>
</reference>
<feature type="region of interest" description="Disordered" evidence="1">
    <location>
        <begin position="908"/>
        <end position="1014"/>
    </location>
</feature>
<dbReference type="Pfam" id="PF13637">
    <property type="entry name" value="Ank_4"/>
    <property type="match status" value="1"/>
</dbReference>
<feature type="compositionally biased region" description="Low complexity" evidence="1">
    <location>
        <begin position="927"/>
        <end position="943"/>
    </location>
</feature>
<dbReference type="SUPFAM" id="SSF48371">
    <property type="entry name" value="ARM repeat"/>
    <property type="match status" value="3"/>
</dbReference>
<dbReference type="InterPro" id="IPR000225">
    <property type="entry name" value="Armadillo"/>
</dbReference>
<protein>
    <submittedName>
        <fullName evidence="3">Ankyrin and armadillo repeat-containing protein</fullName>
    </submittedName>
</protein>
<dbReference type="SUPFAM" id="SSF48403">
    <property type="entry name" value="Ankyrin repeat"/>
    <property type="match status" value="1"/>
</dbReference>
<feature type="domain" description="Large ribosomal subunit protein uL23 N-terminal" evidence="2">
    <location>
        <begin position="35"/>
        <end position="85"/>
    </location>
</feature>